<evidence type="ECO:0000313" key="2">
    <source>
        <dbReference type="EMBL" id="SDI55797.1"/>
    </source>
</evidence>
<dbReference type="Proteomes" id="UP000199636">
    <property type="component" value="Unassembled WGS sequence"/>
</dbReference>
<proteinExistence type="inferred from homology"/>
<evidence type="ECO:0000313" key="3">
    <source>
        <dbReference type="Proteomes" id="UP000199636"/>
    </source>
</evidence>
<protein>
    <submittedName>
        <fullName evidence="2">Hydrogenase expression/formation protein HypC</fullName>
    </submittedName>
</protein>
<keyword evidence="3" id="KW-1185">Reference proteome</keyword>
<dbReference type="PANTHER" id="PTHR35177">
    <property type="entry name" value="HYDROGENASE MATURATION FACTOR HYBG"/>
    <property type="match status" value="1"/>
</dbReference>
<dbReference type="GO" id="GO:1902670">
    <property type="term" value="F:carbon dioxide binding"/>
    <property type="evidence" value="ECO:0007669"/>
    <property type="project" value="TreeGrafter"/>
</dbReference>
<dbReference type="OrthoDB" id="9806017at2"/>
<comment type="similarity">
    <text evidence="1">Belongs to the HupF/HypC family.</text>
</comment>
<dbReference type="STRING" id="428992.SAMN05216272_111187"/>
<dbReference type="GO" id="GO:0005506">
    <property type="term" value="F:iron ion binding"/>
    <property type="evidence" value="ECO:0007669"/>
    <property type="project" value="TreeGrafter"/>
</dbReference>
<accession>A0A1G8LK02</accession>
<dbReference type="EMBL" id="FNDS01000011">
    <property type="protein sequence ID" value="SDI55797.1"/>
    <property type="molecule type" value="Genomic_DNA"/>
</dbReference>
<dbReference type="Pfam" id="PF01455">
    <property type="entry name" value="HupF_HypC"/>
    <property type="match status" value="1"/>
</dbReference>
<dbReference type="SUPFAM" id="SSF159127">
    <property type="entry name" value="HupF/HypC-like"/>
    <property type="match status" value="1"/>
</dbReference>
<dbReference type="Gene3D" id="2.30.30.140">
    <property type="match status" value="1"/>
</dbReference>
<organism evidence="2 3">
    <name type="scientific">Pseudomonas panipatensis</name>
    <dbReference type="NCBI Taxonomy" id="428992"/>
    <lineage>
        <taxon>Bacteria</taxon>
        <taxon>Pseudomonadati</taxon>
        <taxon>Pseudomonadota</taxon>
        <taxon>Gammaproteobacteria</taxon>
        <taxon>Pseudomonadales</taxon>
        <taxon>Pseudomonadaceae</taxon>
        <taxon>Pseudomonas</taxon>
    </lineage>
</organism>
<evidence type="ECO:0000256" key="1">
    <source>
        <dbReference type="ARBA" id="ARBA00006018"/>
    </source>
</evidence>
<dbReference type="NCBIfam" id="TIGR00074">
    <property type="entry name" value="hypC_hupF"/>
    <property type="match status" value="1"/>
</dbReference>
<dbReference type="PRINTS" id="PR00445">
    <property type="entry name" value="HUPFHYPC"/>
</dbReference>
<dbReference type="PANTHER" id="PTHR35177:SF1">
    <property type="entry name" value="HYDROGENASE MATURATION FACTOR HYPC"/>
    <property type="match status" value="1"/>
</dbReference>
<dbReference type="GO" id="GO:0051604">
    <property type="term" value="P:protein maturation"/>
    <property type="evidence" value="ECO:0007669"/>
    <property type="project" value="TreeGrafter"/>
</dbReference>
<gene>
    <name evidence="2" type="ORF">SAMN05216272_111187</name>
</gene>
<name>A0A1G8LK02_9PSED</name>
<dbReference type="AlphaFoldDB" id="A0A1G8LK02"/>
<sequence>MCIGLPMYVLSASPGAALCRDRQGQTRRIDTALVGDCASGDWLLVFLDAARERLDATRAAEIEATLAMLDAALCGDADASSGAVAFELPSAMSAEHLASLLGQPTTKEPS</sequence>
<reference evidence="3" key="1">
    <citation type="submission" date="2016-10" db="EMBL/GenBank/DDBJ databases">
        <authorList>
            <person name="Varghese N."/>
            <person name="Submissions S."/>
        </authorList>
    </citation>
    <scope>NUCLEOTIDE SEQUENCE [LARGE SCALE GENOMIC DNA]</scope>
    <source>
        <strain evidence="3">CCM 7469</strain>
    </source>
</reference>
<dbReference type="InterPro" id="IPR001109">
    <property type="entry name" value="Hydrogenase_HupF/HypC"/>
</dbReference>
<dbReference type="RefSeq" id="WP_090267012.1">
    <property type="nucleotide sequence ID" value="NZ_FNDS01000011.1"/>
</dbReference>